<keyword evidence="10" id="KW-1185">Reference proteome</keyword>
<dbReference type="OrthoDB" id="401223at2"/>
<dbReference type="NCBIfam" id="TIGR04567">
    <property type="entry name" value="RNAP_delt_lowGC"/>
    <property type="match status" value="1"/>
</dbReference>
<proteinExistence type="inferred from homology"/>
<protein>
    <recommendedName>
        <fullName evidence="6">RNAP delta factor</fullName>
    </recommendedName>
</protein>
<sequence>MANNSYHDKNKDKDQNDEVNLAYQLLKEAGHSMYFRDLITKVLSIKGGLVRSQAQAMAEVHTQINMDSRFVHAGKGMWGLAEWSPQRAASREPEEAGAAIPDNASALRREKLLAAIQQEYEMPAEAAASYETEASELNEEEDLEDEEEND</sequence>
<dbReference type="Pfam" id="PF05066">
    <property type="entry name" value="HARE-HTH"/>
    <property type="match status" value="1"/>
</dbReference>
<organism evidence="9 10">
    <name type="scientific">Methylomusa anaerophila</name>
    <dbReference type="NCBI Taxonomy" id="1930071"/>
    <lineage>
        <taxon>Bacteria</taxon>
        <taxon>Bacillati</taxon>
        <taxon>Bacillota</taxon>
        <taxon>Negativicutes</taxon>
        <taxon>Selenomonadales</taxon>
        <taxon>Sporomusaceae</taxon>
        <taxon>Methylomusa</taxon>
    </lineage>
</organism>
<dbReference type="EMBL" id="AP018449">
    <property type="protein sequence ID" value="BBB91210.1"/>
    <property type="molecule type" value="Genomic_DNA"/>
</dbReference>
<evidence type="ECO:0000256" key="6">
    <source>
        <dbReference type="ARBA" id="ARBA00031937"/>
    </source>
</evidence>
<keyword evidence="2 9" id="KW-0240">DNA-directed RNA polymerase</keyword>
<keyword evidence="3" id="KW-0808">Transferase</keyword>
<dbReference type="GO" id="GO:0006355">
    <property type="term" value="P:regulation of DNA-templated transcription"/>
    <property type="evidence" value="ECO:0007669"/>
    <property type="project" value="InterPro"/>
</dbReference>
<keyword evidence="4" id="KW-0548">Nucleotidyltransferase</keyword>
<feature type="compositionally biased region" description="Acidic residues" evidence="7">
    <location>
        <begin position="133"/>
        <end position="150"/>
    </location>
</feature>
<dbReference type="Proteomes" id="UP000276437">
    <property type="component" value="Chromosome"/>
</dbReference>
<dbReference type="RefSeq" id="WP_126308261.1">
    <property type="nucleotide sequence ID" value="NZ_AP018449.1"/>
</dbReference>
<evidence type="ECO:0000313" key="9">
    <source>
        <dbReference type="EMBL" id="BBB91210.1"/>
    </source>
</evidence>
<evidence type="ECO:0000256" key="4">
    <source>
        <dbReference type="ARBA" id="ARBA00022695"/>
    </source>
</evidence>
<feature type="region of interest" description="Disordered" evidence="7">
    <location>
        <begin position="84"/>
        <end position="103"/>
    </location>
</feature>
<reference evidence="9 10" key="1">
    <citation type="journal article" date="2018" name="Int. J. Syst. Evol. Microbiol.">
        <title>Methylomusa anaerophila gen. nov., sp. nov., an anaerobic methanol-utilizing bacterium isolated from a microbial fuel cell.</title>
        <authorList>
            <person name="Amano N."/>
            <person name="Yamamuro A."/>
            <person name="Miyahara M."/>
            <person name="Kouzuma A."/>
            <person name="Abe T."/>
            <person name="Watanabe K."/>
        </authorList>
    </citation>
    <scope>NUCLEOTIDE SEQUENCE [LARGE SCALE GENOMIC DNA]</scope>
    <source>
        <strain evidence="9 10">MMFC1</strain>
    </source>
</reference>
<dbReference type="GO" id="GO:0000428">
    <property type="term" value="C:DNA-directed RNA polymerase complex"/>
    <property type="evidence" value="ECO:0007669"/>
    <property type="project" value="UniProtKB-KW"/>
</dbReference>
<evidence type="ECO:0000256" key="5">
    <source>
        <dbReference type="ARBA" id="ARBA00023163"/>
    </source>
</evidence>
<feature type="domain" description="HTH HARE-type" evidence="8">
    <location>
        <begin position="16"/>
        <end position="83"/>
    </location>
</feature>
<evidence type="ECO:0000256" key="2">
    <source>
        <dbReference type="ARBA" id="ARBA00022478"/>
    </source>
</evidence>
<evidence type="ECO:0000313" key="10">
    <source>
        <dbReference type="Proteomes" id="UP000276437"/>
    </source>
</evidence>
<name>A0A348AJG2_9FIRM</name>
<gene>
    <name evidence="9" type="primary">rpoE_1</name>
    <name evidence="9" type="ORF">MAMMFC1_01881</name>
</gene>
<dbReference type="AlphaFoldDB" id="A0A348AJG2"/>
<dbReference type="InterPro" id="IPR007759">
    <property type="entry name" value="Asxl_HARE-HTH"/>
</dbReference>
<dbReference type="KEGG" id="mana:MAMMFC1_01881"/>
<evidence type="ECO:0000256" key="3">
    <source>
        <dbReference type="ARBA" id="ARBA00022679"/>
    </source>
</evidence>
<feature type="region of interest" description="Disordered" evidence="7">
    <location>
        <begin position="124"/>
        <end position="150"/>
    </location>
</feature>
<evidence type="ECO:0000259" key="8">
    <source>
        <dbReference type="PROSITE" id="PS51913"/>
    </source>
</evidence>
<evidence type="ECO:0000256" key="7">
    <source>
        <dbReference type="SAM" id="MobiDB-lite"/>
    </source>
</evidence>
<comment type="similarity">
    <text evidence="1">Belongs to the RpoE family.</text>
</comment>
<dbReference type="InterPro" id="IPR038087">
    <property type="entry name" value="RNAP_delta_N_dom_sf"/>
</dbReference>
<dbReference type="GO" id="GO:0006351">
    <property type="term" value="P:DNA-templated transcription"/>
    <property type="evidence" value="ECO:0007669"/>
    <property type="project" value="InterPro"/>
</dbReference>
<evidence type="ECO:0000256" key="1">
    <source>
        <dbReference type="ARBA" id="ARBA00009828"/>
    </source>
</evidence>
<dbReference type="Gene3D" id="1.10.10.1250">
    <property type="entry name" value="RNA polymerase, subunit delta, N-terminal domain"/>
    <property type="match status" value="1"/>
</dbReference>
<dbReference type="PROSITE" id="PS51913">
    <property type="entry name" value="HTH_HARE"/>
    <property type="match status" value="1"/>
</dbReference>
<dbReference type="GO" id="GO:0016779">
    <property type="term" value="F:nucleotidyltransferase activity"/>
    <property type="evidence" value="ECO:0007669"/>
    <property type="project" value="UniProtKB-KW"/>
</dbReference>
<keyword evidence="5" id="KW-0804">Transcription</keyword>
<accession>A0A348AJG2</accession>
<dbReference type="InterPro" id="IPR029757">
    <property type="entry name" value="RpoE"/>
</dbReference>